<comment type="caution">
    <text evidence="3">The sequence shown here is derived from an EMBL/GenBank/DDBJ whole genome shotgun (WGS) entry which is preliminary data.</text>
</comment>
<feature type="domain" description="Methyltransferase" evidence="2">
    <location>
        <begin position="25"/>
        <end position="114"/>
    </location>
</feature>
<protein>
    <submittedName>
        <fullName evidence="3">Methyltransferase domain-containing protein</fullName>
    </submittedName>
</protein>
<keyword evidence="3" id="KW-0489">Methyltransferase</keyword>
<organism evidence="3 4">
    <name type="scientific">Goodfellowiella coeruleoviolacea</name>
    <dbReference type="NCBI Taxonomy" id="334858"/>
    <lineage>
        <taxon>Bacteria</taxon>
        <taxon>Bacillati</taxon>
        <taxon>Actinomycetota</taxon>
        <taxon>Actinomycetes</taxon>
        <taxon>Pseudonocardiales</taxon>
        <taxon>Pseudonocardiaceae</taxon>
        <taxon>Goodfellowiella</taxon>
    </lineage>
</organism>
<dbReference type="EMBL" id="JAMTCK010000023">
    <property type="protein sequence ID" value="MCP2169992.1"/>
    <property type="molecule type" value="Genomic_DNA"/>
</dbReference>
<sequence>MPFNHNDFYHRLLLRQLPADAAKALDVGCGLGGFARRLAQRGVSVDAVDPSGDTLELARTRIGAGTDRIRWIHADITAMRLPAGRYDFISCLASLHHVPFDTVTALRQALAPGGVLAVLGCYRQSWPGDAPVELAAVPANAVVRVGVAAWERTGAVLGRPTVLHDRMSAPATAPAMTLREIRAQAVDLLPGATVRRLLFWRYLLVYRRTDTTS</sequence>
<evidence type="ECO:0000313" key="4">
    <source>
        <dbReference type="Proteomes" id="UP001206128"/>
    </source>
</evidence>
<dbReference type="InterPro" id="IPR029063">
    <property type="entry name" value="SAM-dependent_MTases_sf"/>
</dbReference>
<evidence type="ECO:0000256" key="1">
    <source>
        <dbReference type="ARBA" id="ARBA00022679"/>
    </source>
</evidence>
<dbReference type="PANTHER" id="PTHR43861">
    <property type="entry name" value="TRANS-ACONITATE 2-METHYLTRANSFERASE-RELATED"/>
    <property type="match status" value="1"/>
</dbReference>
<name>A0AAE3GM31_9PSEU</name>
<keyword evidence="4" id="KW-1185">Reference proteome</keyword>
<proteinExistence type="predicted"/>
<dbReference type="Gene3D" id="3.40.50.150">
    <property type="entry name" value="Vaccinia Virus protein VP39"/>
    <property type="match status" value="1"/>
</dbReference>
<evidence type="ECO:0000313" key="3">
    <source>
        <dbReference type="EMBL" id="MCP2169992.1"/>
    </source>
</evidence>
<dbReference type="RefSeq" id="WP_253779637.1">
    <property type="nucleotide sequence ID" value="NZ_JAMTCK010000023.1"/>
</dbReference>
<keyword evidence="1" id="KW-0808">Transferase</keyword>
<evidence type="ECO:0000259" key="2">
    <source>
        <dbReference type="Pfam" id="PF13649"/>
    </source>
</evidence>
<gene>
    <name evidence="3" type="ORF">LX83_006880</name>
</gene>
<accession>A0AAE3GM31</accession>
<dbReference type="Proteomes" id="UP001206128">
    <property type="component" value="Unassembled WGS sequence"/>
</dbReference>
<dbReference type="InterPro" id="IPR041698">
    <property type="entry name" value="Methyltransf_25"/>
</dbReference>
<dbReference type="SUPFAM" id="SSF53335">
    <property type="entry name" value="S-adenosyl-L-methionine-dependent methyltransferases"/>
    <property type="match status" value="1"/>
</dbReference>
<reference evidence="3" key="1">
    <citation type="submission" date="2022-06" db="EMBL/GenBank/DDBJ databases">
        <title>Genomic Encyclopedia of Archaeal and Bacterial Type Strains, Phase II (KMG-II): from individual species to whole genera.</title>
        <authorList>
            <person name="Goeker M."/>
        </authorList>
    </citation>
    <scope>NUCLEOTIDE SEQUENCE</scope>
    <source>
        <strain evidence="3">DSM 43935</strain>
    </source>
</reference>
<dbReference type="CDD" id="cd02440">
    <property type="entry name" value="AdoMet_MTases"/>
    <property type="match status" value="1"/>
</dbReference>
<dbReference type="Pfam" id="PF13649">
    <property type="entry name" value="Methyltransf_25"/>
    <property type="match status" value="1"/>
</dbReference>
<dbReference type="GO" id="GO:0008168">
    <property type="term" value="F:methyltransferase activity"/>
    <property type="evidence" value="ECO:0007669"/>
    <property type="project" value="UniProtKB-KW"/>
</dbReference>
<dbReference type="AlphaFoldDB" id="A0AAE3GM31"/>
<dbReference type="GO" id="GO:0032259">
    <property type="term" value="P:methylation"/>
    <property type="evidence" value="ECO:0007669"/>
    <property type="project" value="UniProtKB-KW"/>
</dbReference>